<evidence type="ECO:0000313" key="1">
    <source>
        <dbReference type="EMBL" id="MFC0634149.1"/>
    </source>
</evidence>
<sequence>MLETLMVAALMSGAATDDCHPHAHSPGDGCDCVYDVVFYTPRPPGPPIHVSAPGVRVRGAPVYVPGPVIHVSAPPVWVDAPPVRVGAAQIHIERPDIRVRPSEVIIDPPVVSFGACPGGGSACPPGRP</sequence>
<gene>
    <name evidence="1" type="ORF">ACFFGE_09685</name>
</gene>
<organism evidence="1 2">
    <name type="scientific">Brevundimonas balnearis</name>
    <dbReference type="NCBI Taxonomy" id="1572858"/>
    <lineage>
        <taxon>Bacteria</taxon>
        <taxon>Pseudomonadati</taxon>
        <taxon>Pseudomonadota</taxon>
        <taxon>Alphaproteobacteria</taxon>
        <taxon>Caulobacterales</taxon>
        <taxon>Caulobacteraceae</taxon>
        <taxon>Brevundimonas</taxon>
    </lineage>
</organism>
<keyword evidence="2" id="KW-1185">Reference proteome</keyword>
<proteinExistence type="predicted"/>
<dbReference type="Proteomes" id="UP001589906">
    <property type="component" value="Unassembled WGS sequence"/>
</dbReference>
<protein>
    <submittedName>
        <fullName evidence="1">Uncharacterized protein</fullName>
    </submittedName>
</protein>
<comment type="caution">
    <text evidence="1">The sequence shown here is derived from an EMBL/GenBank/DDBJ whole genome shotgun (WGS) entry which is preliminary data.</text>
</comment>
<reference evidence="1 2" key="1">
    <citation type="submission" date="2024-09" db="EMBL/GenBank/DDBJ databases">
        <authorList>
            <person name="Sun Q."/>
            <person name="Mori K."/>
        </authorList>
    </citation>
    <scope>NUCLEOTIDE SEQUENCE [LARGE SCALE GENOMIC DNA]</scope>
    <source>
        <strain evidence="1 2">NCAIM B.02621</strain>
    </source>
</reference>
<dbReference type="EMBL" id="JBHLSW010000006">
    <property type="protein sequence ID" value="MFC0634149.1"/>
    <property type="molecule type" value="Genomic_DNA"/>
</dbReference>
<name>A0ABV6R3H2_9CAUL</name>
<dbReference type="RefSeq" id="WP_376836148.1">
    <property type="nucleotide sequence ID" value="NZ_JBHLSW010000006.1"/>
</dbReference>
<evidence type="ECO:0000313" key="2">
    <source>
        <dbReference type="Proteomes" id="UP001589906"/>
    </source>
</evidence>
<accession>A0ABV6R3H2</accession>